<evidence type="ECO:0000256" key="3">
    <source>
        <dbReference type="ARBA" id="ARBA00023134"/>
    </source>
</evidence>
<proteinExistence type="inferred from homology"/>
<dbReference type="FunFam" id="3.40.50.300:FF:000366">
    <property type="entry name" value="GTPase, IMAP family member 2"/>
    <property type="match status" value="1"/>
</dbReference>
<organism evidence="5 6">
    <name type="scientific">Fundulus heteroclitus</name>
    <name type="common">Killifish</name>
    <name type="synonym">Mummichog</name>
    <dbReference type="NCBI Taxonomy" id="8078"/>
    <lineage>
        <taxon>Eukaryota</taxon>
        <taxon>Metazoa</taxon>
        <taxon>Chordata</taxon>
        <taxon>Craniata</taxon>
        <taxon>Vertebrata</taxon>
        <taxon>Euteleostomi</taxon>
        <taxon>Actinopterygii</taxon>
        <taxon>Neopterygii</taxon>
        <taxon>Teleostei</taxon>
        <taxon>Neoteleostei</taxon>
        <taxon>Acanthomorphata</taxon>
        <taxon>Ovalentaria</taxon>
        <taxon>Atherinomorphae</taxon>
        <taxon>Cyprinodontiformes</taxon>
        <taxon>Fundulidae</taxon>
        <taxon>Fundulus</taxon>
    </lineage>
</organism>
<dbReference type="Pfam" id="PF04548">
    <property type="entry name" value="AIG1"/>
    <property type="match status" value="1"/>
</dbReference>
<dbReference type="PANTHER" id="PTHR10903">
    <property type="entry name" value="GTPASE, IMAP FAMILY MEMBER-RELATED"/>
    <property type="match status" value="1"/>
</dbReference>
<keyword evidence="6" id="KW-1185">Reference proteome</keyword>
<accession>A0A3Q2PPM3</accession>
<dbReference type="InterPro" id="IPR006703">
    <property type="entry name" value="G_AIG1"/>
</dbReference>
<dbReference type="Ensembl" id="ENSFHET00000022640.1">
    <property type="protein sequence ID" value="ENSFHEP00000014727.1"/>
    <property type="gene ID" value="ENSFHEG00000016330.1"/>
</dbReference>
<keyword evidence="2" id="KW-0547">Nucleotide-binding</keyword>
<dbReference type="GO" id="GO:0005525">
    <property type="term" value="F:GTP binding"/>
    <property type="evidence" value="ECO:0007669"/>
    <property type="project" value="UniProtKB-KW"/>
</dbReference>
<evidence type="ECO:0000259" key="4">
    <source>
        <dbReference type="PROSITE" id="PS51720"/>
    </source>
</evidence>
<protein>
    <recommendedName>
        <fullName evidence="4">AIG1-type G domain-containing protein</fullName>
    </recommendedName>
</protein>
<dbReference type="PROSITE" id="PS51720">
    <property type="entry name" value="G_AIG1"/>
    <property type="match status" value="1"/>
</dbReference>
<sequence>MLNLLLFFTDSEEKNPECLRIVLIGKTGSGKSSSGNTILGRKEFISKLSQQSVTKSCQKAQSEVDGRLVAVVDTPGLFDSTLSHEEVNKELEKCMNLLAPGPHVFLLVLRIGRFTLEEKQTLSLIKEVFGKDSEKFTFILFTGGDKLESENMLVSEFIAGCDDSCKKLIADCGGRVHVFNNRNDQDRSQVTELIRKIDTMVKENGGSFYTNEMLQKAELAASGAHGLVPVASGGSGIAAAGGFPSGRLSSSLGGWGGADFLCWPLLGTFTLGVPLGI</sequence>
<dbReference type="AlphaFoldDB" id="A0A3Q2PPM3"/>
<dbReference type="SUPFAM" id="SSF52540">
    <property type="entry name" value="P-loop containing nucleoside triphosphate hydrolases"/>
    <property type="match status" value="1"/>
</dbReference>
<keyword evidence="3" id="KW-0342">GTP-binding</keyword>
<dbReference type="Gene3D" id="3.40.50.300">
    <property type="entry name" value="P-loop containing nucleotide triphosphate hydrolases"/>
    <property type="match status" value="1"/>
</dbReference>
<reference evidence="5" key="2">
    <citation type="submission" date="2025-09" db="UniProtKB">
        <authorList>
            <consortium name="Ensembl"/>
        </authorList>
    </citation>
    <scope>IDENTIFICATION</scope>
</reference>
<dbReference type="PANTHER" id="PTHR10903:SF188">
    <property type="entry name" value="GTPASE IMAP FAMILY MEMBER 2-LIKE-RELATED"/>
    <property type="match status" value="1"/>
</dbReference>
<dbReference type="InterPro" id="IPR045058">
    <property type="entry name" value="GIMA/IAN/Toc"/>
</dbReference>
<dbReference type="CDD" id="cd01852">
    <property type="entry name" value="AIG1"/>
    <property type="match status" value="1"/>
</dbReference>
<name>A0A3Q2PPM3_FUNHE</name>
<dbReference type="Proteomes" id="UP000265000">
    <property type="component" value="Unplaced"/>
</dbReference>
<feature type="domain" description="AIG1-type G" evidence="4">
    <location>
        <begin position="16"/>
        <end position="218"/>
    </location>
</feature>
<dbReference type="GeneTree" id="ENSGT01120000271858"/>
<dbReference type="InterPro" id="IPR027417">
    <property type="entry name" value="P-loop_NTPase"/>
</dbReference>
<evidence type="ECO:0000256" key="2">
    <source>
        <dbReference type="ARBA" id="ARBA00022741"/>
    </source>
</evidence>
<reference evidence="5" key="1">
    <citation type="submission" date="2025-08" db="UniProtKB">
        <authorList>
            <consortium name="Ensembl"/>
        </authorList>
    </citation>
    <scope>IDENTIFICATION</scope>
</reference>
<evidence type="ECO:0000313" key="6">
    <source>
        <dbReference type="Proteomes" id="UP000265000"/>
    </source>
</evidence>
<evidence type="ECO:0000256" key="1">
    <source>
        <dbReference type="ARBA" id="ARBA00008535"/>
    </source>
</evidence>
<evidence type="ECO:0000313" key="5">
    <source>
        <dbReference type="Ensembl" id="ENSFHEP00000014727.1"/>
    </source>
</evidence>
<comment type="similarity">
    <text evidence="1">Belongs to the TRAFAC class TrmE-Era-EngA-EngB-Septin-like GTPase superfamily. AIG1/Toc34/Toc159-like paraseptin GTPase family. IAN subfamily.</text>
</comment>